<reference evidence="2 3" key="1">
    <citation type="journal article" date="2018" name="Front. Microbiol.">
        <title>Genome-Wide Analysis of Corynespora cassiicola Leaf Fall Disease Putative Effectors.</title>
        <authorList>
            <person name="Lopez D."/>
            <person name="Ribeiro S."/>
            <person name="Label P."/>
            <person name="Fumanal B."/>
            <person name="Venisse J.S."/>
            <person name="Kohler A."/>
            <person name="de Oliveira R.R."/>
            <person name="Labutti K."/>
            <person name="Lipzen A."/>
            <person name="Lail K."/>
            <person name="Bauer D."/>
            <person name="Ohm R.A."/>
            <person name="Barry K.W."/>
            <person name="Spatafora J."/>
            <person name="Grigoriev I.V."/>
            <person name="Martin F.M."/>
            <person name="Pujade-Renaud V."/>
        </authorList>
    </citation>
    <scope>NUCLEOTIDE SEQUENCE [LARGE SCALE GENOMIC DNA]</scope>
    <source>
        <strain evidence="2 3">Philippines</strain>
    </source>
</reference>
<dbReference type="Proteomes" id="UP000240883">
    <property type="component" value="Unassembled WGS sequence"/>
</dbReference>
<sequence length="144" mass="15525">MRRVRPFQNTLPCSALPYPTLSLPCTSHRANERAPHARCKTSTQATVCTGKVAKQQDRAGKGRAGQGRAGQGRTGQDRAKQSGDGEAEQQGKRMGAETSCHGRSPPGLARPTNTAPQAGSGRASTMPWAALLWREDFRYTHQPT</sequence>
<accession>A0A2T2P6V4</accession>
<gene>
    <name evidence="2" type="ORF">BS50DRAFT_184120</name>
</gene>
<dbReference type="EMBL" id="KZ678129">
    <property type="protein sequence ID" value="PSN73266.1"/>
    <property type="molecule type" value="Genomic_DNA"/>
</dbReference>
<proteinExistence type="predicted"/>
<evidence type="ECO:0000313" key="3">
    <source>
        <dbReference type="Proteomes" id="UP000240883"/>
    </source>
</evidence>
<protein>
    <submittedName>
        <fullName evidence="2">Uncharacterized protein</fullName>
    </submittedName>
</protein>
<organism evidence="2 3">
    <name type="scientific">Corynespora cassiicola Philippines</name>
    <dbReference type="NCBI Taxonomy" id="1448308"/>
    <lineage>
        <taxon>Eukaryota</taxon>
        <taxon>Fungi</taxon>
        <taxon>Dikarya</taxon>
        <taxon>Ascomycota</taxon>
        <taxon>Pezizomycotina</taxon>
        <taxon>Dothideomycetes</taxon>
        <taxon>Pleosporomycetidae</taxon>
        <taxon>Pleosporales</taxon>
        <taxon>Corynesporascaceae</taxon>
        <taxon>Corynespora</taxon>
    </lineage>
</organism>
<name>A0A2T2P6V4_CORCC</name>
<keyword evidence="3" id="KW-1185">Reference proteome</keyword>
<evidence type="ECO:0000256" key="1">
    <source>
        <dbReference type="SAM" id="MobiDB-lite"/>
    </source>
</evidence>
<dbReference type="AlphaFoldDB" id="A0A2T2P6V4"/>
<evidence type="ECO:0000313" key="2">
    <source>
        <dbReference type="EMBL" id="PSN73266.1"/>
    </source>
</evidence>
<feature type="region of interest" description="Disordered" evidence="1">
    <location>
        <begin position="1"/>
        <end position="124"/>
    </location>
</feature>
<feature type="compositionally biased region" description="Basic and acidic residues" evidence="1">
    <location>
        <begin position="75"/>
        <end position="95"/>
    </location>
</feature>
<feature type="compositionally biased region" description="Gly residues" evidence="1">
    <location>
        <begin position="62"/>
        <end position="73"/>
    </location>
</feature>